<protein>
    <submittedName>
        <fullName evidence="2">Oxysterol-binding protein</fullName>
    </submittedName>
</protein>
<name>A0AC34EZA0_9BILA</name>
<accession>A0AC34EZA0</accession>
<dbReference type="Proteomes" id="UP000887579">
    <property type="component" value="Unplaced"/>
</dbReference>
<dbReference type="WBParaSite" id="ES5_v2.g10032.t1">
    <property type="protein sequence ID" value="ES5_v2.g10032.t1"/>
    <property type="gene ID" value="ES5_v2.g10032"/>
</dbReference>
<reference evidence="2" key="1">
    <citation type="submission" date="2022-11" db="UniProtKB">
        <authorList>
            <consortium name="WormBaseParasite"/>
        </authorList>
    </citation>
    <scope>IDENTIFICATION</scope>
</reference>
<evidence type="ECO:0000313" key="2">
    <source>
        <dbReference type="WBParaSite" id="ES5_v2.g10032.t1"/>
    </source>
</evidence>
<evidence type="ECO:0000313" key="1">
    <source>
        <dbReference type="Proteomes" id="UP000887579"/>
    </source>
</evidence>
<organism evidence="1 2">
    <name type="scientific">Panagrolaimus sp. ES5</name>
    <dbReference type="NCBI Taxonomy" id="591445"/>
    <lineage>
        <taxon>Eukaryota</taxon>
        <taxon>Metazoa</taxon>
        <taxon>Ecdysozoa</taxon>
        <taxon>Nematoda</taxon>
        <taxon>Chromadorea</taxon>
        <taxon>Rhabditida</taxon>
        <taxon>Tylenchina</taxon>
        <taxon>Panagrolaimomorpha</taxon>
        <taxon>Panagrolaimoidea</taxon>
        <taxon>Panagrolaimidae</taxon>
        <taxon>Panagrolaimus</taxon>
    </lineage>
</organism>
<proteinExistence type="predicted"/>
<sequence>MNPFLTGEMTLQWSIVAAILYAEIFATLVLLLPWIKPEFWRRIFNSTLVHKMSRFADTIQYSAGFVFILLFTDAIREVRKCSHISDNLEASRVAPADATIQKRLFHAQRNLYMVGMLVILYLAIANLFNAAVSSGREALDASETTKIIAEADGPNTIAGTLQSKLEELKTKLKTVEATKGASIWSVLRHSVGKDLSKVAVPIRFNEPLSYLQRLAEYMEYISLIKEASITDDPVKRLEVCLFSFSFLLLPQFGFKFIAEQVSHHPPISAFHSQGDEFEFYGNVEPKIKFWGRSLEDNPEAFFTLILKSHNETYTWKAASFSLHNLIMGKMYISLTGCIVIKCLENSLQTKIKFRGAGKQSGADTMFIGEVLKGKKHFRTIYGNWTQYIASTPYEKFVEFKIQWEKEYRVVEKRKNYNLVTLFPESRLLWRIHKKPPNCKEHYNLPYFSLALNEMLSDPLNLPKTDVRFRPDIRQMEEGNLDVASNEKERLEEKQRTTAKEKDGAPEPRWFTLGTDKGSQKTDAYIFNGKYWNRDFSHCEDIY</sequence>